<comment type="caution">
    <text evidence="1">The sequence shown here is derived from an EMBL/GenBank/DDBJ whole genome shotgun (WGS) entry which is preliminary data.</text>
</comment>
<evidence type="ECO:0000313" key="2">
    <source>
        <dbReference type="Proteomes" id="UP001473302"/>
    </source>
</evidence>
<evidence type="ECO:0000313" key="1">
    <source>
        <dbReference type="EMBL" id="GAA5813490.1"/>
    </source>
</evidence>
<reference evidence="1 2" key="1">
    <citation type="submission" date="2024-04" db="EMBL/GenBank/DDBJ databases">
        <title>genome sequences of Mucor flavus KT1a and Helicostylum pulchrum KT1b strains isolated from the surface of a dry-aged beef.</title>
        <authorList>
            <person name="Toyotome T."/>
            <person name="Hosono M."/>
            <person name="Torimaru M."/>
            <person name="Fukuda K."/>
            <person name="Mikami N."/>
        </authorList>
    </citation>
    <scope>NUCLEOTIDE SEQUENCE [LARGE SCALE GENOMIC DNA]</scope>
    <source>
        <strain evidence="1 2">KT1a</strain>
    </source>
</reference>
<gene>
    <name evidence="1" type="ORF">MFLAVUS_006968</name>
</gene>
<organism evidence="1 2">
    <name type="scientific">Mucor flavus</name>
    <dbReference type="NCBI Taxonomy" id="439312"/>
    <lineage>
        <taxon>Eukaryota</taxon>
        <taxon>Fungi</taxon>
        <taxon>Fungi incertae sedis</taxon>
        <taxon>Mucoromycota</taxon>
        <taxon>Mucoromycotina</taxon>
        <taxon>Mucoromycetes</taxon>
        <taxon>Mucorales</taxon>
        <taxon>Mucorineae</taxon>
        <taxon>Mucoraceae</taxon>
        <taxon>Mucor</taxon>
    </lineage>
</organism>
<sequence>MNAFNPFNQVHPSCSALFWKIFGHIAEALSFIILDKALISDEKKIEDNKLVNKACRVIDEAMPDSVNKIYPVGFLVVSNLTLRRRRNGHTLAKIAVGVLFTGALVKTVVYCKRHEAEMLSELIDNLILHMSQLQQHSKDFGSFVSTVVKDLVNYINSAQKNVTYSFFAGVRVEKLTDKMIKEVRDLPAAFMYHTNLIFEEISQDLESLAGTTNSELVTLRDCTRSIQTGCTDCNQQVKDMKEALVLAGGAQSFDMIDVAEMKEVCQTLLNEFQVLAETNKRVNDQGKLFKERLSKTIEMFGSSRKLYQWKYRAMGGFVGGAMGCVVGGMLTESILGTFAGVCTTELGTYCTSYSKNRTEIILRKIVVNANKIKSTAYDSIEIMGDIVFRLEVQFRLAEKNDRAKAKLGFRIKRQVDEMIEDICSLRKSLYEMKRKAKVNERYIENILRLENVVDLLNL</sequence>
<name>A0ABP9Z305_9FUNG</name>
<accession>A0ABP9Z305</accession>
<dbReference type="Proteomes" id="UP001473302">
    <property type="component" value="Unassembled WGS sequence"/>
</dbReference>
<keyword evidence="2" id="KW-1185">Reference proteome</keyword>
<proteinExistence type="predicted"/>
<dbReference type="EMBL" id="BAABUK010000017">
    <property type="protein sequence ID" value="GAA5813490.1"/>
    <property type="molecule type" value="Genomic_DNA"/>
</dbReference>
<protein>
    <submittedName>
        <fullName evidence="1">Uncharacterized protein</fullName>
    </submittedName>
</protein>